<sequence length="406" mass="43748">MLNGESSALAGYRVIDLTQFESGTSCTQTLAWLGAEVIKVEPPVTGEQGRNSSAEGGKDSLYFVQLNTNKKSVTCDLKSARGKELLASLIRHGDVFVENFAPGVIERLGFSADEVLKINPRIVFARIKGFAPGSRYANYLAFDAVAQAAGGAVSITGEQGGRPIKPGPNMADSGTGLHCALGILAALIQRATTDKGQVVEVTMQDAVINFSRIAYAAQAMSGQPAPRTGNQSIFGGTSPSEVYRCKGDGENDYVYVYTTRAGSKHWLNLCRLMGREDLLDDPRFKTPQSRAQHADVIDAMLSEWAARYDKREAMEILAAANVPASAVFDTMELFNDPELRARGTFATFTHPQHGELTVPGNMIKLSDSRVTVSSPPLLGEHNRQIYGGLLGYTDEELTSLAGHKII</sequence>
<dbReference type="Gene3D" id="3.30.1540.10">
    <property type="entry name" value="formyl-coa transferase, domain 3"/>
    <property type="match status" value="1"/>
</dbReference>
<accession>A0ABP8HJ95</accession>
<evidence type="ECO:0000256" key="1">
    <source>
        <dbReference type="ARBA" id="ARBA00022679"/>
    </source>
</evidence>
<keyword evidence="1 2" id="KW-0808">Transferase</keyword>
<dbReference type="Pfam" id="PF02515">
    <property type="entry name" value="CoA_transf_3"/>
    <property type="match status" value="1"/>
</dbReference>
<dbReference type="InterPro" id="IPR044855">
    <property type="entry name" value="CoA-Trfase_III_dom3_sf"/>
</dbReference>
<dbReference type="InterPro" id="IPR003673">
    <property type="entry name" value="CoA-Trfase_fam_III"/>
</dbReference>
<dbReference type="EMBL" id="BAABFO010000024">
    <property type="protein sequence ID" value="GAA4340147.1"/>
    <property type="molecule type" value="Genomic_DNA"/>
</dbReference>
<name>A0ABP8HJ95_9BURK</name>
<keyword evidence="3" id="KW-1185">Reference proteome</keyword>
<reference evidence="3" key="1">
    <citation type="journal article" date="2019" name="Int. J. Syst. Evol. Microbiol.">
        <title>The Global Catalogue of Microorganisms (GCM) 10K type strain sequencing project: providing services to taxonomists for standard genome sequencing and annotation.</title>
        <authorList>
            <consortium name="The Broad Institute Genomics Platform"/>
            <consortium name="The Broad Institute Genome Sequencing Center for Infectious Disease"/>
            <person name="Wu L."/>
            <person name="Ma J."/>
        </authorList>
    </citation>
    <scope>NUCLEOTIDE SEQUENCE [LARGE SCALE GENOMIC DNA]</scope>
    <source>
        <strain evidence="3">JCM 17666</strain>
    </source>
</reference>
<dbReference type="InterPro" id="IPR050483">
    <property type="entry name" value="CoA-transferase_III_domain"/>
</dbReference>
<dbReference type="PANTHER" id="PTHR48207">
    <property type="entry name" value="SUCCINATE--HYDROXYMETHYLGLUTARATE COA-TRANSFERASE"/>
    <property type="match status" value="1"/>
</dbReference>
<dbReference type="InterPro" id="IPR023606">
    <property type="entry name" value="CoA-Trfase_III_dom_1_sf"/>
</dbReference>
<evidence type="ECO:0000313" key="3">
    <source>
        <dbReference type="Proteomes" id="UP001501671"/>
    </source>
</evidence>
<evidence type="ECO:0000313" key="2">
    <source>
        <dbReference type="EMBL" id="GAA4340147.1"/>
    </source>
</evidence>
<dbReference type="PANTHER" id="PTHR48207:SF3">
    <property type="entry name" value="SUCCINATE--HYDROXYMETHYLGLUTARATE COA-TRANSFERASE"/>
    <property type="match status" value="1"/>
</dbReference>
<protein>
    <submittedName>
        <fullName evidence="2">Formyl-CoA transferase</fullName>
    </submittedName>
</protein>
<dbReference type="SUPFAM" id="SSF89796">
    <property type="entry name" value="CoA-transferase family III (CaiB/BaiF)"/>
    <property type="match status" value="1"/>
</dbReference>
<dbReference type="Gene3D" id="3.40.50.10540">
    <property type="entry name" value="Crotonobetainyl-coa:carnitine coa-transferase, domain 1"/>
    <property type="match status" value="1"/>
</dbReference>
<proteinExistence type="predicted"/>
<dbReference type="Proteomes" id="UP001501671">
    <property type="component" value="Unassembled WGS sequence"/>
</dbReference>
<dbReference type="GO" id="GO:0016740">
    <property type="term" value="F:transferase activity"/>
    <property type="evidence" value="ECO:0007669"/>
    <property type="project" value="UniProtKB-KW"/>
</dbReference>
<comment type="caution">
    <text evidence="2">The sequence shown here is derived from an EMBL/GenBank/DDBJ whole genome shotgun (WGS) entry which is preliminary data.</text>
</comment>
<gene>
    <name evidence="2" type="primary">frc_1</name>
    <name evidence="2" type="ORF">GCM10023144_39470</name>
</gene>
<organism evidence="2 3">
    <name type="scientific">Pigmentiphaga soli</name>
    <dbReference type="NCBI Taxonomy" id="1007095"/>
    <lineage>
        <taxon>Bacteria</taxon>
        <taxon>Pseudomonadati</taxon>
        <taxon>Pseudomonadota</taxon>
        <taxon>Betaproteobacteria</taxon>
        <taxon>Burkholderiales</taxon>
        <taxon>Alcaligenaceae</taxon>
        <taxon>Pigmentiphaga</taxon>
    </lineage>
</organism>